<dbReference type="InterPro" id="IPR040256">
    <property type="entry name" value="At4g02000-like"/>
</dbReference>
<evidence type="ECO:0000256" key="1">
    <source>
        <dbReference type="SAM" id="MobiDB-lite"/>
    </source>
</evidence>
<dbReference type="EMBL" id="QEFC01003446">
    <property type="protein sequence ID" value="KAE9448191.1"/>
    <property type="molecule type" value="Genomic_DNA"/>
</dbReference>
<name>A0A6A4KXR2_9ERIC</name>
<proteinExistence type="predicted"/>
<dbReference type="AlphaFoldDB" id="A0A6A4KXR2"/>
<feature type="compositionally biased region" description="Basic and acidic residues" evidence="1">
    <location>
        <begin position="22"/>
        <end position="34"/>
    </location>
</feature>
<accession>A0A6A4KXR2</accession>
<feature type="region of interest" description="Disordered" evidence="1">
    <location>
        <begin position="1"/>
        <end position="34"/>
    </location>
</feature>
<feature type="non-terminal residue" evidence="2">
    <location>
        <position position="1"/>
    </location>
</feature>
<organism evidence="2 3">
    <name type="scientific">Rhododendron williamsianum</name>
    <dbReference type="NCBI Taxonomy" id="262921"/>
    <lineage>
        <taxon>Eukaryota</taxon>
        <taxon>Viridiplantae</taxon>
        <taxon>Streptophyta</taxon>
        <taxon>Embryophyta</taxon>
        <taxon>Tracheophyta</taxon>
        <taxon>Spermatophyta</taxon>
        <taxon>Magnoliopsida</taxon>
        <taxon>eudicotyledons</taxon>
        <taxon>Gunneridae</taxon>
        <taxon>Pentapetalae</taxon>
        <taxon>asterids</taxon>
        <taxon>Ericales</taxon>
        <taxon>Ericaceae</taxon>
        <taxon>Ericoideae</taxon>
        <taxon>Rhodoreae</taxon>
        <taxon>Rhododendron</taxon>
    </lineage>
</organism>
<comment type="caution">
    <text evidence="2">The sequence shown here is derived from an EMBL/GenBank/DDBJ whole genome shotgun (WGS) entry which is preliminary data.</text>
</comment>
<evidence type="ECO:0000313" key="2">
    <source>
        <dbReference type="EMBL" id="KAE9448191.1"/>
    </source>
</evidence>
<dbReference type="OrthoDB" id="1096772at2759"/>
<gene>
    <name evidence="2" type="ORF">C3L33_19920</name>
</gene>
<protein>
    <submittedName>
        <fullName evidence="2">Uncharacterized protein</fullName>
    </submittedName>
</protein>
<dbReference type="Proteomes" id="UP000428333">
    <property type="component" value="Linkage Group LG12"/>
</dbReference>
<keyword evidence="3" id="KW-1185">Reference proteome</keyword>
<sequence length="249" mass="27856">MSVPPLPSIDHFPTLNSQSPKELNHLERSTKKVKNLHHEGALLESVAPMDALETLVSESPSQEIAMENNVESEITHPEGVLLEPATPMETLKTPISEPPPPEIAMEHKAESPKSPSKLNLSKFKNLIHYQRTKLRGDLLRSLIVTMRMRWIAMNIGFKVLMDKIHHLWNLEGTIVPVDVGLGNFKADMAVTAKTAIWVHLPLLPMEYYHEVTLDKIADKLGKRLKVDNKTVISARGSYARICAGLEQTS</sequence>
<dbReference type="PANTHER" id="PTHR31286:SF99">
    <property type="entry name" value="DUF4283 DOMAIN-CONTAINING PROTEIN"/>
    <property type="match status" value="1"/>
</dbReference>
<feature type="region of interest" description="Disordered" evidence="1">
    <location>
        <begin position="96"/>
        <end position="116"/>
    </location>
</feature>
<reference evidence="2 3" key="1">
    <citation type="journal article" date="2019" name="Genome Biol. Evol.">
        <title>The Rhododendron genome and chromosomal organization provide insight into shared whole-genome duplications across the heath family (Ericaceae).</title>
        <authorList>
            <person name="Soza V.L."/>
            <person name="Lindsley D."/>
            <person name="Waalkes A."/>
            <person name="Ramage E."/>
            <person name="Patwardhan R.P."/>
            <person name="Burton J.N."/>
            <person name="Adey A."/>
            <person name="Kumar A."/>
            <person name="Qiu R."/>
            <person name="Shendure J."/>
            <person name="Hall B."/>
        </authorList>
    </citation>
    <scope>NUCLEOTIDE SEQUENCE [LARGE SCALE GENOMIC DNA]</scope>
    <source>
        <strain evidence="2">RSF 1966-606</strain>
    </source>
</reference>
<evidence type="ECO:0000313" key="3">
    <source>
        <dbReference type="Proteomes" id="UP000428333"/>
    </source>
</evidence>
<dbReference type="PANTHER" id="PTHR31286">
    <property type="entry name" value="GLYCINE-RICH CELL WALL STRUCTURAL PROTEIN 1.8-LIKE"/>
    <property type="match status" value="1"/>
</dbReference>